<accession>A0A098EPJ2</accession>
<evidence type="ECO:0000313" key="3">
    <source>
        <dbReference type="EMBL" id="CEG24194.1"/>
    </source>
</evidence>
<proteinExistence type="inferred from homology"/>
<protein>
    <submittedName>
        <fullName evidence="3">General stress protein 39</fullName>
    </submittedName>
</protein>
<comment type="similarity">
    <text evidence="1">Belongs to the short-chain dehydrogenases/reductases (SDR) family.</text>
</comment>
<dbReference type="InterPro" id="IPR036291">
    <property type="entry name" value="NAD(P)-bd_dom_sf"/>
</dbReference>
<dbReference type="InterPro" id="IPR002347">
    <property type="entry name" value="SDR_fam"/>
</dbReference>
<dbReference type="AlphaFoldDB" id="A0A098EPJ2"/>
<dbReference type="FunFam" id="3.40.50.720:FF:000084">
    <property type="entry name" value="Short-chain dehydrogenase reductase"/>
    <property type="match status" value="1"/>
</dbReference>
<reference evidence="3 4" key="1">
    <citation type="submission" date="2014-09" db="EMBL/GenBank/DDBJ databases">
        <authorList>
            <person name="Urmite Genomes Urmite Genomes"/>
        </authorList>
    </citation>
    <scope>NUCLEOTIDE SEQUENCE [LARGE SCALE GENOMIC DNA]</scope>
    <source>
        <strain evidence="3 4">ES2</strain>
    </source>
</reference>
<dbReference type="OrthoDB" id="9803333at2"/>
<evidence type="ECO:0000256" key="2">
    <source>
        <dbReference type="ARBA" id="ARBA00023002"/>
    </source>
</evidence>
<evidence type="ECO:0000313" key="4">
    <source>
        <dbReference type="Proteomes" id="UP000043699"/>
    </source>
</evidence>
<organism evidence="3 4">
    <name type="scientific">Planococcus massiliensis</name>
    <dbReference type="NCBI Taxonomy" id="1499687"/>
    <lineage>
        <taxon>Bacteria</taxon>
        <taxon>Bacillati</taxon>
        <taxon>Bacillota</taxon>
        <taxon>Bacilli</taxon>
        <taxon>Bacillales</taxon>
        <taxon>Caryophanaceae</taxon>
        <taxon>Planococcus</taxon>
    </lineage>
</organism>
<keyword evidence="2" id="KW-0560">Oxidoreductase</keyword>
<dbReference type="STRING" id="1499687.BN1080_03214"/>
<gene>
    <name evidence="3" type="primary">ydaD_3</name>
    <name evidence="3" type="ORF">BN1080_03214</name>
</gene>
<dbReference type="Proteomes" id="UP000043699">
    <property type="component" value="Unassembled WGS sequence"/>
</dbReference>
<dbReference type="GO" id="GO:0008206">
    <property type="term" value="P:bile acid metabolic process"/>
    <property type="evidence" value="ECO:0007669"/>
    <property type="project" value="UniProtKB-ARBA"/>
</dbReference>
<name>A0A098EPJ2_9BACL</name>
<dbReference type="PANTHER" id="PTHR48107">
    <property type="entry name" value="NADPH-DEPENDENT ALDEHYDE REDUCTASE-LIKE PROTEIN, CHLOROPLASTIC-RELATED"/>
    <property type="match status" value="1"/>
</dbReference>
<dbReference type="RefSeq" id="WP_052653508.1">
    <property type="nucleotide sequence ID" value="NZ_CCXS01000001.1"/>
</dbReference>
<dbReference type="Pfam" id="PF13561">
    <property type="entry name" value="adh_short_C2"/>
    <property type="match status" value="1"/>
</dbReference>
<keyword evidence="4" id="KW-1185">Reference proteome</keyword>
<dbReference type="Gene3D" id="3.40.50.720">
    <property type="entry name" value="NAD(P)-binding Rossmann-like Domain"/>
    <property type="match status" value="1"/>
</dbReference>
<dbReference type="SUPFAM" id="SSF51735">
    <property type="entry name" value="NAD(P)-binding Rossmann-fold domains"/>
    <property type="match status" value="1"/>
</dbReference>
<sequence>MADMDFNNTDLKDYKASGALEGKVAIITGANSGIGRAVAIAYVKEGAKVVIGYLDDEEATAETLEVIKSYGGEAKALSGDLGKSENCDKLVQFALESFGQIDILVNNAGYQYPQTSPTDITDEQLLKTFEIKAFAMFYLVRAARPHLKDGARIINTASINAYRGHSDLIDYSGANGAMVSMTRALARRFVREGIAVNGIAPGPVWTPLITKTFGDLNPDVGEDFGKDVPAGRPAQPYELVKAFVFLADPQNSYMTGQFLHMNGGDFMST</sequence>
<dbReference type="PRINTS" id="PR00080">
    <property type="entry name" value="SDRFAMILY"/>
</dbReference>
<dbReference type="PANTHER" id="PTHR48107:SF16">
    <property type="entry name" value="NADPH-DEPENDENT ALDEHYDE REDUCTASE 1, CHLOROPLASTIC"/>
    <property type="match status" value="1"/>
</dbReference>
<evidence type="ECO:0000256" key="1">
    <source>
        <dbReference type="ARBA" id="ARBA00006484"/>
    </source>
</evidence>
<dbReference type="EMBL" id="CCXS01000001">
    <property type="protein sequence ID" value="CEG24194.1"/>
    <property type="molecule type" value="Genomic_DNA"/>
</dbReference>
<dbReference type="GO" id="GO:0016614">
    <property type="term" value="F:oxidoreductase activity, acting on CH-OH group of donors"/>
    <property type="evidence" value="ECO:0007669"/>
    <property type="project" value="UniProtKB-ARBA"/>
</dbReference>
<dbReference type="PRINTS" id="PR00081">
    <property type="entry name" value="GDHRDH"/>
</dbReference>